<evidence type="ECO:0000256" key="2">
    <source>
        <dbReference type="ARBA" id="ARBA00006479"/>
    </source>
</evidence>
<dbReference type="GO" id="GO:0042732">
    <property type="term" value="P:D-xylose metabolic process"/>
    <property type="evidence" value="ECO:0007669"/>
    <property type="project" value="UniProtKB-KW"/>
</dbReference>
<gene>
    <name evidence="4" type="ORF">HMPREF9470_02934</name>
</gene>
<comment type="similarity">
    <text evidence="2">Belongs to the ROK (NagC/XylR) family.</text>
</comment>
<dbReference type="PANTHER" id="PTHR18964:SF149">
    <property type="entry name" value="BIFUNCTIONAL UDP-N-ACETYLGLUCOSAMINE 2-EPIMERASE_N-ACETYLMANNOSAMINE KINASE"/>
    <property type="match status" value="1"/>
</dbReference>
<dbReference type="InterPro" id="IPR000600">
    <property type="entry name" value="ROK"/>
</dbReference>
<dbReference type="Gene3D" id="1.10.10.10">
    <property type="entry name" value="Winged helix-like DNA-binding domain superfamily/Winged helix DNA-binding domain"/>
    <property type="match status" value="1"/>
</dbReference>
<dbReference type="GeneID" id="93163426"/>
<dbReference type="PATRIC" id="fig|742734.4.peg.3139"/>
<dbReference type="Pfam" id="PF00480">
    <property type="entry name" value="ROK"/>
    <property type="match status" value="1"/>
</dbReference>
<reference evidence="4 5" key="1">
    <citation type="submission" date="2011-04" db="EMBL/GenBank/DDBJ databases">
        <title>The Genome Sequence of Clostridium citroniae WAL-19142.</title>
        <authorList>
            <consortium name="The Broad Institute Genome Sequencing Platform"/>
            <person name="Earl A."/>
            <person name="Ward D."/>
            <person name="Feldgarden M."/>
            <person name="Gevers D."/>
            <person name="Warren Y.A."/>
            <person name="Tyrrell K.L."/>
            <person name="Citron D.M."/>
            <person name="Goldstein E.J."/>
            <person name="Daigneault M."/>
            <person name="Allen-Vercoe E."/>
            <person name="Young S.K."/>
            <person name="Zeng Q."/>
            <person name="Gargeya S."/>
            <person name="Fitzgerald M."/>
            <person name="Haas B."/>
            <person name="Abouelleil A."/>
            <person name="Alvarado L."/>
            <person name="Arachchi H.M."/>
            <person name="Berlin A."/>
            <person name="Brown A."/>
            <person name="Chapman S.B."/>
            <person name="Chen Z."/>
            <person name="Dunbar C."/>
            <person name="Freedman E."/>
            <person name="Gearin G."/>
            <person name="Gellesch M."/>
            <person name="Goldberg J."/>
            <person name="Griggs A."/>
            <person name="Gujja S."/>
            <person name="Heilman E.R."/>
            <person name="Heiman D."/>
            <person name="Howarth C."/>
            <person name="Larson L."/>
            <person name="Lui A."/>
            <person name="MacDonald P.J."/>
            <person name="Mehta T."/>
            <person name="Montmayeur A."/>
            <person name="Murphy C."/>
            <person name="Neiman D."/>
            <person name="Pearson M."/>
            <person name="Priest M."/>
            <person name="Roberts A."/>
            <person name="Saif S."/>
            <person name="Shea T."/>
            <person name="Shenoy N."/>
            <person name="Sisk P."/>
            <person name="Stolte C."/>
            <person name="Sykes S."/>
            <person name="White J."/>
            <person name="Yandava C."/>
            <person name="Wortman J."/>
            <person name="Nusbaum C."/>
            <person name="Birren B."/>
        </authorList>
    </citation>
    <scope>NUCLEOTIDE SEQUENCE [LARGE SCALE GENOMIC DNA]</scope>
    <source>
        <strain evidence="4 5">WAL-19142</strain>
    </source>
</reference>
<dbReference type="EMBL" id="ADLK01000022">
    <property type="protein sequence ID" value="KMW18830.1"/>
    <property type="molecule type" value="Genomic_DNA"/>
</dbReference>
<name>A0A0J9ESP1_9FIRM</name>
<evidence type="ECO:0008006" key="6">
    <source>
        <dbReference type="Google" id="ProtNLM"/>
    </source>
</evidence>
<dbReference type="PANTHER" id="PTHR18964">
    <property type="entry name" value="ROK (REPRESSOR, ORF, KINASE) FAMILY"/>
    <property type="match status" value="1"/>
</dbReference>
<dbReference type="SUPFAM" id="SSF53067">
    <property type="entry name" value="Actin-like ATPase domain"/>
    <property type="match status" value="1"/>
</dbReference>
<keyword evidence="3" id="KW-0119">Carbohydrate metabolism</keyword>
<dbReference type="InterPro" id="IPR043129">
    <property type="entry name" value="ATPase_NBD"/>
</dbReference>
<proteinExistence type="inferred from homology"/>
<dbReference type="InterPro" id="IPR036388">
    <property type="entry name" value="WH-like_DNA-bd_sf"/>
</dbReference>
<dbReference type="RefSeq" id="WP_007871140.1">
    <property type="nucleotide sequence ID" value="NZ_KQ235878.1"/>
</dbReference>
<dbReference type="Gene3D" id="3.30.420.40">
    <property type="match status" value="2"/>
</dbReference>
<dbReference type="Proteomes" id="UP000037392">
    <property type="component" value="Unassembled WGS sequence"/>
</dbReference>
<sequence length="383" mass="42996">MKISQTKDIRSANRLTIIKHILNKKQISRARISEETGLNKATVSTIVKEWMSLKLVEETTMGDSSGGRPPIILTLAAKAGYCIAVDIGARRISLILTDLNNDIISRRSLFIEKKAFSYVYQQIYVAIDKMIREIPPCPYGLIGISLAVRGIIDLDGVIRFIPKLQWHNIDIKSLLEQRYNVPVYIDNDGNLAASMESRLHPQYEELTVLCISDVISCGMISNGQLIRGYLGFANAVGHHTINIQETKQCSCGKYGCWEQYCSDQYLLDEINLHLEKPLEDIDEFIELVKKQHPSALAILDTYIRNLAIGLSNIIFFVNCEMIILNSHLIQSLPYLLPEIMKDIVLPITHTQEILISSLGNEGPILGASLKAIEEFFEILSAHG</sequence>
<evidence type="ECO:0000256" key="3">
    <source>
        <dbReference type="ARBA" id="ARBA00022629"/>
    </source>
</evidence>
<organism evidence="4 5">
    <name type="scientific">[Clostridium] citroniae WAL-19142</name>
    <dbReference type="NCBI Taxonomy" id="742734"/>
    <lineage>
        <taxon>Bacteria</taxon>
        <taxon>Bacillati</taxon>
        <taxon>Bacillota</taxon>
        <taxon>Clostridia</taxon>
        <taxon>Lachnospirales</taxon>
        <taxon>Lachnospiraceae</taxon>
        <taxon>Enterocloster</taxon>
    </lineage>
</organism>
<evidence type="ECO:0000313" key="5">
    <source>
        <dbReference type="Proteomes" id="UP000037392"/>
    </source>
</evidence>
<dbReference type="SUPFAM" id="SSF46785">
    <property type="entry name" value="Winged helix' DNA-binding domain"/>
    <property type="match status" value="1"/>
</dbReference>
<dbReference type="AlphaFoldDB" id="A0A0J9ESP1"/>
<comment type="caution">
    <text evidence="4">The sequence shown here is derived from an EMBL/GenBank/DDBJ whole genome shotgun (WGS) entry which is preliminary data.</text>
</comment>
<evidence type="ECO:0000313" key="4">
    <source>
        <dbReference type="EMBL" id="KMW18830.1"/>
    </source>
</evidence>
<dbReference type="InterPro" id="IPR036390">
    <property type="entry name" value="WH_DNA-bd_sf"/>
</dbReference>
<comment type="function">
    <text evidence="1">Transcriptional repressor of xylose-utilizing enzymes.</text>
</comment>
<dbReference type="OrthoDB" id="9796533at2"/>
<evidence type="ECO:0000256" key="1">
    <source>
        <dbReference type="ARBA" id="ARBA00002486"/>
    </source>
</evidence>
<protein>
    <recommendedName>
        <fullName evidence="6">HTH marR-type domain-containing protein</fullName>
    </recommendedName>
</protein>
<keyword evidence="3" id="KW-0859">Xylose metabolism</keyword>
<accession>A0A0J9ESP1</accession>